<evidence type="ECO:0000256" key="2">
    <source>
        <dbReference type="ARBA" id="ARBA00012438"/>
    </source>
</evidence>
<comment type="catalytic activity">
    <reaction evidence="1">
        <text>ATP + protein L-histidine = ADP + protein N-phospho-L-histidine.</text>
        <dbReference type="EC" id="2.7.13.3"/>
    </reaction>
</comment>
<dbReference type="Pfam" id="PF02518">
    <property type="entry name" value="HATPase_c"/>
    <property type="match status" value="1"/>
</dbReference>
<dbReference type="RefSeq" id="WP_149860417.1">
    <property type="nucleotide sequence ID" value="NZ_VUOD01000004.1"/>
</dbReference>
<organism evidence="6 7">
    <name type="scientific">Arenimonas fontis</name>
    <dbReference type="NCBI Taxonomy" id="2608255"/>
    <lineage>
        <taxon>Bacteria</taxon>
        <taxon>Pseudomonadati</taxon>
        <taxon>Pseudomonadota</taxon>
        <taxon>Gammaproteobacteria</taxon>
        <taxon>Lysobacterales</taxon>
        <taxon>Lysobacteraceae</taxon>
        <taxon>Arenimonas</taxon>
    </lineage>
</organism>
<dbReference type="CDD" id="cd00082">
    <property type="entry name" value="HisKA"/>
    <property type="match status" value="1"/>
</dbReference>
<evidence type="ECO:0000256" key="4">
    <source>
        <dbReference type="SAM" id="Phobius"/>
    </source>
</evidence>
<reference evidence="6 7" key="2">
    <citation type="submission" date="2019-09" db="EMBL/GenBank/DDBJ databases">
        <authorList>
            <person name="Mazur A."/>
        </authorList>
    </citation>
    <scope>NUCLEOTIDE SEQUENCE [LARGE SCALE GENOMIC DNA]</scope>
    <source>
        <strain evidence="6 7">3729k</strain>
    </source>
</reference>
<feature type="transmembrane region" description="Helical" evidence="4">
    <location>
        <begin position="53"/>
        <end position="71"/>
    </location>
</feature>
<comment type="caution">
    <text evidence="6">The sequence shown here is derived from an EMBL/GenBank/DDBJ whole genome shotgun (WGS) entry which is preliminary data.</text>
</comment>
<dbReference type="EC" id="2.7.13.3" evidence="2"/>
<dbReference type="InterPro" id="IPR036890">
    <property type="entry name" value="HATPase_C_sf"/>
</dbReference>
<keyword evidence="4" id="KW-0472">Membrane</keyword>
<dbReference type="InterPro" id="IPR003594">
    <property type="entry name" value="HATPase_dom"/>
</dbReference>
<dbReference type="InterPro" id="IPR003661">
    <property type="entry name" value="HisK_dim/P_dom"/>
</dbReference>
<dbReference type="InterPro" id="IPR036097">
    <property type="entry name" value="HisK_dim/P_sf"/>
</dbReference>
<feature type="transmembrane region" description="Helical" evidence="4">
    <location>
        <begin position="130"/>
        <end position="148"/>
    </location>
</feature>
<dbReference type="Gene3D" id="3.30.565.10">
    <property type="entry name" value="Histidine kinase-like ATPase, C-terminal domain"/>
    <property type="match status" value="1"/>
</dbReference>
<evidence type="ECO:0000313" key="6">
    <source>
        <dbReference type="EMBL" id="KAA2284918.1"/>
    </source>
</evidence>
<evidence type="ECO:0000256" key="1">
    <source>
        <dbReference type="ARBA" id="ARBA00000085"/>
    </source>
</evidence>
<dbReference type="AlphaFoldDB" id="A0A5B2Z852"/>
<keyword evidence="4" id="KW-0812">Transmembrane</keyword>
<keyword evidence="7" id="KW-1185">Reference proteome</keyword>
<dbReference type="PROSITE" id="PS50109">
    <property type="entry name" value="HIS_KIN"/>
    <property type="match status" value="1"/>
</dbReference>
<dbReference type="Gene3D" id="3.30.450.20">
    <property type="entry name" value="PAS domain"/>
    <property type="match status" value="1"/>
</dbReference>
<feature type="domain" description="Histidine kinase" evidence="5">
    <location>
        <begin position="319"/>
        <end position="530"/>
    </location>
</feature>
<dbReference type="InterPro" id="IPR004358">
    <property type="entry name" value="Sig_transdc_His_kin-like_C"/>
</dbReference>
<evidence type="ECO:0000256" key="3">
    <source>
        <dbReference type="ARBA" id="ARBA00022553"/>
    </source>
</evidence>
<keyword evidence="6" id="KW-0418">Kinase</keyword>
<dbReference type="Pfam" id="PF00512">
    <property type="entry name" value="HisKA"/>
    <property type="match status" value="1"/>
</dbReference>
<dbReference type="SMART" id="SM00388">
    <property type="entry name" value="HisKA"/>
    <property type="match status" value="1"/>
</dbReference>
<dbReference type="SUPFAM" id="SSF47384">
    <property type="entry name" value="Homodimeric domain of signal transducing histidine kinase"/>
    <property type="match status" value="1"/>
</dbReference>
<name>A0A5B2Z852_9GAMM</name>
<dbReference type="CDD" id="cd00075">
    <property type="entry name" value="HATPase"/>
    <property type="match status" value="1"/>
</dbReference>
<feature type="transmembrane region" description="Helical" evidence="4">
    <location>
        <begin position="20"/>
        <end position="41"/>
    </location>
</feature>
<evidence type="ECO:0000313" key="7">
    <source>
        <dbReference type="Proteomes" id="UP000322165"/>
    </source>
</evidence>
<accession>A0A5B2Z852</accession>
<dbReference type="SMART" id="SM00387">
    <property type="entry name" value="HATPase_c"/>
    <property type="match status" value="1"/>
</dbReference>
<proteinExistence type="predicted"/>
<dbReference type="Pfam" id="PF25323">
    <property type="entry name" value="6TM_PilS"/>
    <property type="match status" value="1"/>
</dbReference>
<dbReference type="GO" id="GO:0000155">
    <property type="term" value="F:phosphorelay sensor kinase activity"/>
    <property type="evidence" value="ECO:0007669"/>
    <property type="project" value="InterPro"/>
</dbReference>
<keyword evidence="4" id="KW-1133">Transmembrane helix</keyword>
<evidence type="ECO:0000259" key="5">
    <source>
        <dbReference type="PROSITE" id="PS50109"/>
    </source>
</evidence>
<sequence length="548" mass="59362">MAAPRPAPAPNVPPQRRELYFFTLYRVLEAALLALVAFSPMGEYLLQISEPTLLRSVVVLYMVMAIALLVASYRSQLSPAQQAAIGLGTDLVVAALVLAATSGSQGGIALLLLFNVGAGALILPQRAGLGFASAAALVVLADSLYVRAMDPFNARPIAESVMFSVTYLATAVLCELLSRQMRESQALAERRGEELANQAEINELVIRRMRTGILVVDGNHQVKICNEAAWALLGKPSPERKQLADVAPELHKALARWRGGRGEIPKAMTLAEGAPEVLPRFVALGLSDNLYLIFLEDSRVFSGRAEELTLATLGRLSASIAHEIRNPLAAINYSVQLLEESENLPEADRRLLEIIHTQCQRMNGIVQDILGLARRERSQPETLDLAQFVRRFVDEYRASHPLERDILQAVAERPTLAMADPRHLHQVVTILVTNALTYGRLPDEPARVTVAVRSGPPGAPPELNVIDRGPGIPAAVAEQIFTPFYTTSEHGTGLGLYIARQLCEANQCSLTYQPVPGGGSCFRIVLPPGMNLVQNQEAGSPGGRLNLA</sequence>
<dbReference type="Gene3D" id="1.10.287.130">
    <property type="match status" value="1"/>
</dbReference>
<keyword evidence="6" id="KW-0808">Transferase</keyword>
<dbReference type="PANTHER" id="PTHR43065:SF52">
    <property type="entry name" value="SENSOR PROTEIN KINASE PILS"/>
    <property type="match status" value="1"/>
</dbReference>
<dbReference type="SUPFAM" id="SSF55874">
    <property type="entry name" value="ATPase domain of HSP90 chaperone/DNA topoisomerase II/histidine kinase"/>
    <property type="match status" value="1"/>
</dbReference>
<dbReference type="InterPro" id="IPR005467">
    <property type="entry name" value="His_kinase_dom"/>
</dbReference>
<dbReference type="Proteomes" id="UP000322165">
    <property type="component" value="Unassembled WGS sequence"/>
</dbReference>
<protein>
    <recommendedName>
        <fullName evidence="2">histidine kinase</fullName>
        <ecNumber evidence="2">2.7.13.3</ecNumber>
    </recommendedName>
</protein>
<dbReference type="PRINTS" id="PR00344">
    <property type="entry name" value="BCTRLSENSOR"/>
</dbReference>
<dbReference type="EMBL" id="VUOD01000004">
    <property type="protein sequence ID" value="KAA2284918.1"/>
    <property type="molecule type" value="Genomic_DNA"/>
</dbReference>
<dbReference type="PANTHER" id="PTHR43065">
    <property type="entry name" value="SENSOR HISTIDINE KINASE"/>
    <property type="match status" value="1"/>
</dbReference>
<reference evidence="6 7" key="1">
    <citation type="submission" date="2019-09" db="EMBL/GenBank/DDBJ databases">
        <title>Arenimonas chukotkensis sp. nov., a bacterium isolated from Chukotka hot spring, Arctic region, Russia.</title>
        <authorList>
            <person name="Zayulina K.S."/>
            <person name="Prokofeva M.I."/>
            <person name="Elcheninov A.G."/>
            <person name="Novikov A."/>
            <person name="Kochetkova T.V."/>
            <person name="Kublanov I.V."/>
        </authorList>
    </citation>
    <scope>NUCLEOTIDE SEQUENCE [LARGE SCALE GENOMIC DNA]</scope>
    <source>
        <strain evidence="6 7">3729k</strain>
    </source>
</reference>
<keyword evidence="3" id="KW-0597">Phosphoprotein</keyword>
<gene>
    <name evidence="6" type="ORF">F0415_06615</name>
</gene>